<gene>
    <name evidence="2" type="ORF">BSAL_49980</name>
</gene>
<feature type="compositionally biased region" description="Basic residues" evidence="1">
    <location>
        <begin position="928"/>
        <end position="942"/>
    </location>
</feature>
<dbReference type="EMBL" id="CYKH01000032">
    <property type="protein sequence ID" value="CUE62474.1"/>
    <property type="molecule type" value="Genomic_DNA"/>
</dbReference>
<feature type="region of interest" description="Disordered" evidence="1">
    <location>
        <begin position="549"/>
        <end position="569"/>
    </location>
</feature>
<evidence type="ECO:0000313" key="2">
    <source>
        <dbReference type="EMBL" id="CUE62474.1"/>
    </source>
</evidence>
<dbReference type="InterPro" id="IPR027417">
    <property type="entry name" value="P-loop_NTPase"/>
</dbReference>
<dbReference type="PANTHER" id="PTHR10367:SF17">
    <property type="entry name" value="MRNA-CAPPING ENZYME"/>
    <property type="match status" value="1"/>
</dbReference>
<name>A0A0S4IN57_BODSA</name>
<dbReference type="GO" id="GO:0004484">
    <property type="term" value="F:mRNA guanylyltransferase activity"/>
    <property type="evidence" value="ECO:0007669"/>
    <property type="project" value="TreeGrafter"/>
</dbReference>
<feature type="region of interest" description="Disordered" evidence="1">
    <location>
        <begin position="1"/>
        <end position="52"/>
    </location>
</feature>
<dbReference type="Gene3D" id="3.30.470.30">
    <property type="entry name" value="DNA ligase/mRNA capping enzyme"/>
    <property type="match status" value="1"/>
</dbReference>
<dbReference type="InterPro" id="IPR051029">
    <property type="entry name" value="mRNA_Capping_Enz/RNA_Phosphat"/>
</dbReference>
<feature type="compositionally biased region" description="Basic and acidic residues" evidence="1">
    <location>
        <begin position="957"/>
        <end position="969"/>
    </location>
</feature>
<feature type="region of interest" description="Disordered" evidence="1">
    <location>
        <begin position="678"/>
        <end position="737"/>
    </location>
</feature>
<dbReference type="OMA" id="NCAQCHK"/>
<dbReference type="GO" id="GO:0006370">
    <property type="term" value="P:7-methylguanosine mRNA capping"/>
    <property type="evidence" value="ECO:0007669"/>
    <property type="project" value="TreeGrafter"/>
</dbReference>
<dbReference type="VEuPathDB" id="TriTrypDB:BSAL_49980"/>
<accession>A0A0S4IN57</accession>
<organism evidence="2 3">
    <name type="scientific">Bodo saltans</name>
    <name type="common">Flagellated protozoan</name>
    <dbReference type="NCBI Taxonomy" id="75058"/>
    <lineage>
        <taxon>Eukaryota</taxon>
        <taxon>Discoba</taxon>
        <taxon>Euglenozoa</taxon>
        <taxon>Kinetoplastea</taxon>
        <taxon>Metakinetoplastina</taxon>
        <taxon>Eubodonida</taxon>
        <taxon>Bodonidae</taxon>
        <taxon>Bodo</taxon>
    </lineage>
</organism>
<proteinExistence type="predicted"/>
<evidence type="ECO:0000313" key="3">
    <source>
        <dbReference type="Proteomes" id="UP000051952"/>
    </source>
</evidence>
<sequence>MSSNPESNGPSPQKSLNANAKAFQPKFEDAAPTQAAAPPPLQRIPSATRPVLPPMQSPLLNPMIFGPTRGLPSGIPPFGVPPSPLFFAPPPSPSVNVGNASLVALRSKEPPKFCCVLLVGPPSSGKTTIGREAVASLTADNMSWSFFSGSDHLKDAERRPAFWESTKEVYDALANRVDQLLATQHLPDKRIKGLLIDKNCRGVEDLLYVSTLLRSKGLQLTGVVGIEVKDEEILMRRMGGGEELAEKLKFHRVTQARIVETARSCGLYRAVDGTKTKDGVAQSVRTMVLGCSAQPSHQIRSPTWSAYSDSSTPVVDSYQEYCSVMSTLFSLIKPATGAAQWWENKFPGFTDYTPLSSRELEDHNKINQLRQHYSVRRKVDGTKHVCVYDGQGLYLVPRHMKSILKLSPDAWLGMPIGSMGRFILDGDLVRLTKDRTKEKFIVYDVLYWSEASSPATNLVRLASWKERQERLGSSICHEASAFFQKTSDCVVVHQRCEAWEKSLDLLEPLDYPSDGLVLQPHQNAQATFMWRPPQAITCDLRLGPLVSISQPPEPQTPEKMPRQTSASFDAPTPQATKVFTLEAYDKDLKRYVRLVNETVEVRRNDVVEGCFCICGLSFENSGEHHWTFHRARYDVSRAAYKSFVDDLVQNCLIARSRLVQWLIAEKFVPQSTTSKENLLGTAVQPPPAAPTATPLPTPAKADSVSRGGFGSALETPATTAAPQRAMKKQDSPVKDTPPASNLALLQRLVPTAKVQSTEKRGDLQMLEAVVGSAVSVVRTSDIVPPSEPQRSDRPKKETLSCAECSKSKRTEDLRLDDRDGKRYCYVCWAKAGSEFCKECGEFGKGHREASRRSTGDFFCEDCWTSYEKKKAIQKSESKPKSDPEPKPKREATKAEKPKSADVPTPPTTANADGSAETPIVEGEEQTEKKRRRRGGRGRRKKGGVAGEEDGSGSDGEDAPKDEGQSKEATEPTAATPAA</sequence>
<feature type="compositionally biased region" description="Polar residues" evidence="1">
    <location>
        <begin position="1"/>
        <end position="18"/>
    </location>
</feature>
<dbReference type="OrthoDB" id="267822at2759"/>
<dbReference type="PANTHER" id="PTHR10367">
    <property type="entry name" value="MRNA-CAPPING ENZYME"/>
    <property type="match status" value="1"/>
</dbReference>
<evidence type="ECO:0000256" key="1">
    <source>
        <dbReference type="SAM" id="MobiDB-lite"/>
    </source>
</evidence>
<feature type="compositionally biased region" description="Basic and acidic residues" evidence="1">
    <location>
        <begin position="870"/>
        <end position="899"/>
    </location>
</feature>
<dbReference type="AlphaFoldDB" id="A0A0S4IN57"/>
<keyword evidence="3" id="KW-1185">Reference proteome</keyword>
<dbReference type="Gene3D" id="3.40.50.300">
    <property type="entry name" value="P-loop containing nucleotide triphosphate hydrolases"/>
    <property type="match status" value="1"/>
</dbReference>
<protein>
    <submittedName>
        <fullName evidence="2">Uncharacterized protein</fullName>
    </submittedName>
</protein>
<feature type="compositionally biased region" description="Acidic residues" evidence="1">
    <location>
        <begin position="946"/>
        <end position="956"/>
    </location>
</feature>
<feature type="region of interest" description="Disordered" evidence="1">
    <location>
        <begin position="870"/>
        <end position="978"/>
    </location>
</feature>
<feature type="compositionally biased region" description="Pro residues" evidence="1">
    <location>
        <begin position="684"/>
        <end position="697"/>
    </location>
</feature>
<reference evidence="3" key="1">
    <citation type="submission" date="2015-09" db="EMBL/GenBank/DDBJ databases">
        <authorList>
            <consortium name="Pathogen Informatics"/>
        </authorList>
    </citation>
    <scope>NUCLEOTIDE SEQUENCE [LARGE SCALE GENOMIC DNA]</scope>
    <source>
        <strain evidence="3">Lake Konstanz</strain>
    </source>
</reference>
<dbReference type="Proteomes" id="UP000051952">
    <property type="component" value="Unassembled WGS sequence"/>
</dbReference>
<dbReference type="SUPFAM" id="SSF56091">
    <property type="entry name" value="DNA ligase/mRNA capping enzyme, catalytic domain"/>
    <property type="match status" value="1"/>
</dbReference>
<dbReference type="SUPFAM" id="SSF52540">
    <property type="entry name" value="P-loop containing nucleoside triphosphate hydrolases"/>
    <property type="match status" value="1"/>
</dbReference>